<proteinExistence type="predicted"/>
<dbReference type="EMBL" id="NOJZ02000006">
    <property type="protein sequence ID" value="RDY23975.1"/>
    <property type="molecule type" value="Genomic_DNA"/>
</dbReference>
<keyword evidence="2" id="KW-1185">Reference proteome</keyword>
<reference evidence="1 2" key="1">
    <citation type="journal article" date="2017" name="Genome Announc.">
        <title>Draft Genome Sequence of Romboutsia maritimum sp. nov. Strain CCRI-22766(T), Isolated from Coastal Estuarine Mud.</title>
        <authorList>
            <person name="Maheux A.F."/>
            <person name="Boudreau D.K."/>
            <person name="Berube E."/>
            <person name="Boissinot M."/>
            <person name="Raymond F."/>
            <person name="Brodeur S."/>
            <person name="Corbeil J."/>
            <person name="Brightwell G."/>
            <person name="Broda D."/>
            <person name="Omar R.F."/>
            <person name="Bergeron M.G."/>
        </authorList>
    </citation>
    <scope>NUCLEOTIDE SEQUENCE [LARGE SCALE GENOMIC DNA]</scope>
    <source>
        <strain evidence="1 2">CCRI-22766</strain>
    </source>
</reference>
<accession>A0A371IU35</accession>
<dbReference type="RefSeq" id="WP_115975980.1">
    <property type="nucleotide sequence ID" value="NZ_NOJZ02000006.1"/>
</dbReference>
<protein>
    <submittedName>
        <fullName evidence="1">ATPase</fullName>
    </submittedName>
</protein>
<comment type="caution">
    <text evidence="1">The sequence shown here is derived from an EMBL/GenBank/DDBJ whole genome shotgun (WGS) entry which is preliminary data.</text>
</comment>
<sequence length="80" mass="9434">MIKNNSKSQDEFYNYILQYLNKYVEVYTYFSNNLLYGKVIEVTPFYITISNEHTIKNSSSNSEISTFYLPLNSIISIKKL</sequence>
<dbReference type="Proteomes" id="UP000243494">
    <property type="component" value="Unassembled WGS sequence"/>
</dbReference>
<organism evidence="1 2">
    <name type="scientific">Romboutsia maritimum</name>
    <dbReference type="NCBI Taxonomy" id="2020948"/>
    <lineage>
        <taxon>Bacteria</taxon>
        <taxon>Bacillati</taxon>
        <taxon>Bacillota</taxon>
        <taxon>Clostridia</taxon>
        <taxon>Peptostreptococcales</taxon>
        <taxon>Peptostreptococcaceae</taxon>
        <taxon>Romboutsia</taxon>
    </lineage>
</organism>
<dbReference type="OrthoDB" id="1753809at2"/>
<dbReference type="AlphaFoldDB" id="A0A371IU35"/>
<evidence type="ECO:0000313" key="1">
    <source>
        <dbReference type="EMBL" id="RDY23975.1"/>
    </source>
</evidence>
<evidence type="ECO:0000313" key="2">
    <source>
        <dbReference type="Proteomes" id="UP000243494"/>
    </source>
</evidence>
<name>A0A371IU35_9FIRM</name>
<gene>
    <name evidence="1" type="ORF">CHF27_005175</name>
</gene>